<dbReference type="GO" id="GO:0004309">
    <property type="term" value="F:exopolyphosphatase activity"/>
    <property type="evidence" value="ECO:0007669"/>
    <property type="project" value="UniProtKB-EC"/>
</dbReference>
<sequence length="325" mass="35072">MRLGVLDIGSNTVHLLLVDAHPGAQPVAYGSHKKPLSLIQHLDGAGAVTERGQTELIGFVREARDFARLHRAEDLLAFCTSALRDAANGPAILDRIEAETGVRLQVLSGPQEAAATFQAVRSWYGWSVGKILNLDIGGGSFEMAMGDDALPAAAESVPLGASRLTRSHLPGDPPRPRAVREAREHVASLIEPVARRFEVLGRADLVAGTSKTFRSLARITGAAPSSAGLYARRELRREDLRLWTRRIEAMPIEERAELPGVSEVRAPQLLAGALVALGAMDAFGIESMLICPWALREGIILRRFEALMMESDEPLAYVGVGHVAF</sequence>
<comment type="similarity">
    <text evidence="1">Belongs to the GppA/Ppx family.</text>
</comment>
<dbReference type="EC" id="3.6.1.40" evidence="4"/>
<keyword evidence="2 4" id="KW-0378">Hydrolase</keyword>
<evidence type="ECO:0000259" key="3">
    <source>
        <dbReference type="Pfam" id="PF02541"/>
    </source>
</evidence>
<accession>A0AAE3YFB8</accession>
<dbReference type="CDD" id="cd24056">
    <property type="entry name" value="ASKHA_NBD_MtPPX1-like"/>
    <property type="match status" value="1"/>
</dbReference>
<dbReference type="PANTHER" id="PTHR30005:SF0">
    <property type="entry name" value="RETROGRADE REGULATION PROTEIN 2"/>
    <property type="match status" value="1"/>
</dbReference>
<evidence type="ECO:0000313" key="4">
    <source>
        <dbReference type="EMBL" id="MDR6892364.1"/>
    </source>
</evidence>
<comment type="caution">
    <text evidence="4">The sequence shown here is derived from an EMBL/GenBank/DDBJ whole genome shotgun (WGS) entry which is preliminary data.</text>
</comment>
<dbReference type="GO" id="GO:0008894">
    <property type="term" value="F:guanosine-5'-triphosphate,3'-diphosphate diphosphatase activity"/>
    <property type="evidence" value="ECO:0007669"/>
    <property type="project" value="UniProtKB-EC"/>
</dbReference>
<keyword evidence="5" id="KW-1185">Reference proteome</keyword>
<feature type="domain" description="Ppx/GppA phosphatase N-terminal" evidence="3">
    <location>
        <begin position="31"/>
        <end position="302"/>
    </location>
</feature>
<proteinExistence type="inferred from homology"/>
<evidence type="ECO:0000256" key="1">
    <source>
        <dbReference type="ARBA" id="ARBA00007125"/>
    </source>
</evidence>
<dbReference type="Gene3D" id="3.30.420.150">
    <property type="entry name" value="Exopolyphosphatase. Domain 2"/>
    <property type="match status" value="1"/>
</dbReference>
<protein>
    <submittedName>
        <fullName evidence="4">Exopolyphosphatase/guanosine-5'-triphosphate, 3'-diphosphate pyrophosphatase</fullName>
        <ecNumber evidence="4">3.6.1.11</ecNumber>
        <ecNumber evidence="4">3.6.1.40</ecNumber>
    </submittedName>
</protein>
<dbReference type="Gene3D" id="3.30.420.40">
    <property type="match status" value="1"/>
</dbReference>
<dbReference type="Proteomes" id="UP001247307">
    <property type="component" value="Unassembled WGS sequence"/>
</dbReference>
<dbReference type="EMBL" id="JAVDUI010000001">
    <property type="protein sequence ID" value="MDR6892364.1"/>
    <property type="molecule type" value="Genomic_DNA"/>
</dbReference>
<dbReference type="Pfam" id="PF02541">
    <property type="entry name" value="Ppx-GppA"/>
    <property type="match status" value="1"/>
</dbReference>
<dbReference type="InterPro" id="IPR050273">
    <property type="entry name" value="GppA/Ppx_hydrolase"/>
</dbReference>
<dbReference type="SUPFAM" id="SSF53067">
    <property type="entry name" value="Actin-like ATPase domain"/>
    <property type="match status" value="2"/>
</dbReference>
<dbReference type="InterPro" id="IPR003695">
    <property type="entry name" value="Ppx_GppA_N"/>
</dbReference>
<reference evidence="4" key="1">
    <citation type="submission" date="2023-07" db="EMBL/GenBank/DDBJ databases">
        <title>Sequencing the genomes of 1000 actinobacteria strains.</title>
        <authorList>
            <person name="Klenk H.-P."/>
        </authorList>
    </citation>
    <scope>NUCLEOTIDE SEQUENCE</scope>
    <source>
        <strain evidence="4">DSM 13988</strain>
    </source>
</reference>
<dbReference type="InterPro" id="IPR043129">
    <property type="entry name" value="ATPase_NBD"/>
</dbReference>
<dbReference type="RefSeq" id="WP_309851261.1">
    <property type="nucleotide sequence ID" value="NZ_BAAAIU010000003.1"/>
</dbReference>
<organism evidence="4 5">
    <name type="scientific">Falsarthrobacter nasiphocae</name>
    <dbReference type="NCBI Taxonomy" id="189863"/>
    <lineage>
        <taxon>Bacteria</taxon>
        <taxon>Bacillati</taxon>
        <taxon>Actinomycetota</taxon>
        <taxon>Actinomycetes</taxon>
        <taxon>Micrococcales</taxon>
        <taxon>Micrococcaceae</taxon>
        <taxon>Falsarthrobacter</taxon>
    </lineage>
</organism>
<dbReference type="FunFam" id="3.30.420.150:FF:000006">
    <property type="entry name" value="Ppx/GppA family phosphatase"/>
    <property type="match status" value="1"/>
</dbReference>
<name>A0AAE3YFB8_9MICC</name>
<evidence type="ECO:0000256" key="2">
    <source>
        <dbReference type="ARBA" id="ARBA00022801"/>
    </source>
</evidence>
<gene>
    <name evidence="4" type="ORF">J2S35_001304</name>
</gene>
<dbReference type="AlphaFoldDB" id="A0AAE3YFB8"/>
<dbReference type="EC" id="3.6.1.11" evidence="4"/>
<evidence type="ECO:0000313" key="5">
    <source>
        <dbReference type="Proteomes" id="UP001247307"/>
    </source>
</evidence>
<dbReference type="PANTHER" id="PTHR30005">
    <property type="entry name" value="EXOPOLYPHOSPHATASE"/>
    <property type="match status" value="1"/>
</dbReference>